<name>Q1V0E2_PELU1</name>
<dbReference type="GO" id="GO:0016020">
    <property type="term" value="C:membrane"/>
    <property type="evidence" value="ECO:0007669"/>
    <property type="project" value="InterPro"/>
</dbReference>
<gene>
    <name evidence="4" type="ORF">PU1002_06176</name>
</gene>
<dbReference type="InterPro" id="IPR007428">
    <property type="entry name" value="MlaA"/>
</dbReference>
<dbReference type="HOGENOM" id="CLU_059326_2_1_5"/>
<reference evidence="4 5" key="1">
    <citation type="submission" date="2006-04" db="EMBL/GenBank/DDBJ databases">
        <authorList>
            <person name="Giovannoni S.J."/>
            <person name="Cho J.-C."/>
            <person name="Ferriera S."/>
            <person name="Johnson J."/>
            <person name="Kravitz S."/>
            <person name="Halpern A."/>
            <person name="Remington K."/>
            <person name="Beeson K."/>
            <person name="Tran B."/>
            <person name="Rogers Y.-H."/>
            <person name="Friedman R."/>
            <person name="Venter J.C."/>
        </authorList>
    </citation>
    <scope>NUCLEOTIDE SEQUENCE [LARGE SCALE GENOMIC DNA]</scope>
    <source>
        <strain evidence="4 5">HTCC1002</strain>
    </source>
</reference>
<dbReference type="AlphaFoldDB" id="Q1V0E2"/>
<proteinExistence type="inferred from homology"/>
<dbReference type="Proteomes" id="UP000005306">
    <property type="component" value="Unassembled WGS sequence"/>
</dbReference>
<dbReference type="Pfam" id="PF04333">
    <property type="entry name" value="MlaA"/>
    <property type="match status" value="1"/>
</dbReference>
<evidence type="ECO:0000313" key="4">
    <source>
        <dbReference type="EMBL" id="EAS85286.1"/>
    </source>
</evidence>
<sequence length="261" mass="28553">MKKILITSLISLMLATNVSADTDGENNLSKKNSGEVKDCFENVNRATFKFNQVLDGVIFEPVAKAYRILPSPVRAGTGNALDNLSTLVTIPNNILQGEFKKAGVNTGRFIVNTTVGVVGIFDVAEKIGFPEYEKEDYGQTLGVMGVGPGCYLVLPVLGPSTVRDTAGSFANILGGDAWYNVTVANDTQHFSDFDYYASRASSGIDFRAKNIDSFENLEKNSIDFYASVRSLYLQDRQQKIANSNAITETQNDSDWEEIEAQ</sequence>
<organism evidence="4 5">
    <name type="scientific">Pelagibacter ubique (strain HTCC1002)</name>
    <dbReference type="NCBI Taxonomy" id="314261"/>
    <lineage>
        <taxon>Bacteria</taxon>
        <taxon>Pseudomonadati</taxon>
        <taxon>Pseudomonadota</taxon>
        <taxon>Alphaproteobacteria</taxon>
        <taxon>Candidatus Pelagibacterales</taxon>
        <taxon>Candidatus Pelagibacteraceae</taxon>
        <taxon>Candidatus Pelagibacter</taxon>
    </lineage>
</organism>
<evidence type="ECO:0000256" key="2">
    <source>
        <dbReference type="ARBA" id="ARBA00022729"/>
    </source>
</evidence>
<dbReference type="PANTHER" id="PTHR30035">
    <property type="entry name" value="LIPOPROTEIN VACJ-RELATED"/>
    <property type="match status" value="1"/>
</dbReference>
<dbReference type="PANTHER" id="PTHR30035:SF3">
    <property type="entry name" value="INTERMEMBRANE PHOSPHOLIPID TRANSPORT SYSTEM LIPOPROTEIN MLAA"/>
    <property type="match status" value="1"/>
</dbReference>
<dbReference type="PRINTS" id="PR01805">
    <property type="entry name" value="VACJLIPOPROT"/>
</dbReference>
<dbReference type="EMBL" id="AAPV01000001">
    <property type="protein sequence ID" value="EAS85286.1"/>
    <property type="molecule type" value="Genomic_DNA"/>
</dbReference>
<dbReference type="RefSeq" id="WP_006997873.1">
    <property type="nucleotide sequence ID" value="NZ_CH724130.1"/>
</dbReference>
<protein>
    <submittedName>
        <fullName evidence="4">Lipoprotein</fullName>
    </submittedName>
</protein>
<evidence type="ECO:0000313" key="5">
    <source>
        <dbReference type="Proteomes" id="UP000005306"/>
    </source>
</evidence>
<keyword evidence="2 3" id="KW-0732">Signal</keyword>
<keyword evidence="4" id="KW-0449">Lipoprotein</keyword>
<evidence type="ECO:0000256" key="3">
    <source>
        <dbReference type="SAM" id="SignalP"/>
    </source>
</evidence>
<feature type="chain" id="PRO_5004197092" evidence="3">
    <location>
        <begin position="21"/>
        <end position="261"/>
    </location>
</feature>
<dbReference type="GeneID" id="66294538"/>
<feature type="signal peptide" evidence="3">
    <location>
        <begin position="1"/>
        <end position="20"/>
    </location>
</feature>
<accession>Q1V0E2</accession>
<comment type="caution">
    <text evidence="4">The sequence shown here is derived from an EMBL/GenBank/DDBJ whole genome shotgun (WGS) entry which is preliminary data.</text>
</comment>
<dbReference type="GO" id="GO:0120010">
    <property type="term" value="P:intermembrane phospholipid transfer"/>
    <property type="evidence" value="ECO:0007669"/>
    <property type="project" value="TreeGrafter"/>
</dbReference>
<comment type="similarity">
    <text evidence="1">Belongs to the MlaA family.</text>
</comment>
<evidence type="ECO:0000256" key="1">
    <source>
        <dbReference type="ARBA" id="ARBA00010634"/>
    </source>
</evidence>